<dbReference type="InParanoid" id="A0BDC3"/>
<reference evidence="2 3" key="1">
    <citation type="journal article" date="2006" name="Nature">
        <title>Global trends of whole-genome duplications revealed by the ciliate Paramecium tetraurelia.</title>
        <authorList>
            <consortium name="Genoscope"/>
            <person name="Aury J.-M."/>
            <person name="Jaillon O."/>
            <person name="Duret L."/>
            <person name="Noel B."/>
            <person name="Jubin C."/>
            <person name="Porcel B.M."/>
            <person name="Segurens B."/>
            <person name="Daubin V."/>
            <person name="Anthouard V."/>
            <person name="Aiach N."/>
            <person name="Arnaiz O."/>
            <person name="Billaut A."/>
            <person name="Beisson J."/>
            <person name="Blanc I."/>
            <person name="Bouhouche K."/>
            <person name="Camara F."/>
            <person name="Duharcourt S."/>
            <person name="Guigo R."/>
            <person name="Gogendeau D."/>
            <person name="Katinka M."/>
            <person name="Keller A.-M."/>
            <person name="Kissmehl R."/>
            <person name="Klotz C."/>
            <person name="Koll F."/>
            <person name="Le Moue A."/>
            <person name="Lepere C."/>
            <person name="Malinsky S."/>
            <person name="Nowacki M."/>
            <person name="Nowak J.K."/>
            <person name="Plattner H."/>
            <person name="Poulain J."/>
            <person name="Ruiz F."/>
            <person name="Serrano V."/>
            <person name="Zagulski M."/>
            <person name="Dessen P."/>
            <person name="Betermier M."/>
            <person name="Weissenbach J."/>
            <person name="Scarpelli C."/>
            <person name="Schachter V."/>
            <person name="Sperling L."/>
            <person name="Meyer E."/>
            <person name="Cohen J."/>
            <person name="Wincker P."/>
        </authorList>
    </citation>
    <scope>NUCLEOTIDE SEQUENCE [LARGE SCALE GENOMIC DNA]</scope>
    <source>
        <strain evidence="2 3">Stock d4-2</strain>
    </source>
</reference>
<dbReference type="EMBL" id="CT867987">
    <property type="protein sequence ID" value="CAK56540.1"/>
    <property type="molecule type" value="Genomic_DNA"/>
</dbReference>
<dbReference type="CDD" id="cd00882">
    <property type="entry name" value="Ras_like_GTPase"/>
    <property type="match status" value="1"/>
</dbReference>
<dbReference type="GO" id="GO:0008104">
    <property type="term" value="P:intracellular protein localization"/>
    <property type="evidence" value="ECO:0000318"/>
    <property type="project" value="GO_Central"/>
</dbReference>
<dbReference type="HOGENOM" id="CLU_1231904_0_0_1"/>
<dbReference type="AlphaFoldDB" id="A0BDC3"/>
<dbReference type="OrthoDB" id="8954335at2759"/>
<dbReference type="Gene3D" id="3.40.50.300">
    <property type="entry name" value="P-loop containing nucleotide triphosphate hydrolases"/>
    <property type="match status" value="1"/>
</dbReference>
<name>A0BDC3_PARTE</name>
<dbReference type="STRING" id="5888.A0BDC3"/>
<dbReference type="GO" id="GO:0003924">
    <property type="term" value="F:GTPase activity"/>
    <property type="evidence" value="ECO:0000318"/>
    <property type="project" value="GO_Central"/>
</dbReference>
<dbReference type="GO" id="GO:0005940">
    <property type="term" value="C:septin ring"/>
    <property type="evidence" value="ECO:0000318"/>
    <property type="project" value="GO_Central"/>
</dbReference>
<dbReference type="GO" id="GO:0015630">
    <property type="term" value="C:microtubule cytoskeleton"/>
    <property type="evidence" value="ECO:0000318"/>
    <property type="project" value="GO_Central"/>
</dbReference>
<feature type="domain" description="G" evidence="1">
    <location>
        <begin position="42"/>
        <end position="146"/>
    </location>
</feature>
<organism evidence="2 3">
    <name type="scientific">Paramecium tetraurelia</name>
    <dbReference type="NCBI Taxonomy" id="5888"/>
    <lineage>
        <taxon>Eukaryota</taxon>
        <taxon>Sar</taxon>
        <taxon>Alveolata</taxon>
        <taxon>Ciliophora</taxon>
        <taxon>Intramacronucleata</taxon>
        <taxon>Oligohymenophorea</taxon>
        <taxon>Peniculida</taxon>
        <taxon>Parameciidae</taxon>
        <taxon>Paramecium</taxon>
    </lineage>
</organism>
<dbReference type="InterPro" id="IPR027417">
    <property type="entry name" value="P-loop_NTPase"/>
</dbReference>
<dbReference type="SUPFAM" id="SSF52540">
    <property type="entry name" value="P-loop containing nucleoside triphosphate hydrolases"/>
    <property type="match status" value="1"/>
</dbReference>
<dbReference type="GO" id="GO:0032153">
    <property type="term" value="C:cell division site"/>
    <property type="evidence" value="ECO:0000318"/>
    <property type="project" value="GO_Central"/>
</dbReference>
<dbReference type="KEGG" id="ptm:GSPATT00027568001"/>
<dbReference type="GO" id="GO:0060090">
    <property type="term" value="F:molecular adaptor activity"/>
    <property type="evidence" value="ECO:0000318"/>
    <property type="project" value="GO_Central"/>
</dbReference>
<evidence type="ECO:0000313" key="3">
    <source>
        <dbReference type="Proteomes" id="UP000000600"/>
    </source>
</evidence>
<evidence type="ECO:0000313" key="2">
    <source>
        <dbReference type="EMBL" id="CAK56540.1"/>
    </source>
</evidence>
<dbReference type="Pfam" id="PF01926">
    <property type="entry name" value="MMR_HSR1"/>
    <property type="match status" value="1"/>
</dbReference>
<protein>
    <recommendedName>
        <fullName evidence="1">G domain-containing protein</fullName>
    </recommendedName>
</protein>
<dbReference type="eggNOG" id="ENOG502R2X5">
    <property type="taxonomic scope" value="Eukaryota"/>
</dbReference>
<dbReference type="GO" id="GO:0031105">
    <property type="term" value="C:septin complex"/>
    <property type="evidence" value="ECO:0000318"/>
    <property type="project" value="GO_Central"/>
</dbReference>
<dbReference type="GO" id="GO:0061640">
    <property type="term" value="P:cytoskeleton-dependent cytokinesis"/>
    <property type="evidence" value="ECO:0000318"/>
    <property type="project" value="GO_Central"/>
</dbReference>
<dbReference type="GeneID" id="5009723"/>
<gene>
    <name evidence="2" type="ORF">GSPATT00027568001</name>
</gene>
<dbReference type="InterPro" id="IPR006073">
    <property type="entry name" value="GTP-bd"/>
</dbReference>
<dbReference type="GO" id="GO:0005525">
    <property type="term" value="F:GTP binding"/>
    <property type="evidence" value="ECO:0007669"/>
    <property type="project" value="InterPro"/>
</dbReference>
<dbReference type="Proteomes" id="UP000000600">
    <property type="component" value="Unassembled WGS sequence"/>
</dbReference>
<keyword evidence="3" id="KW-1185">Reference proteome</keyword>
<sequence length="225" mass="26336">MESQLSNQLQRQIETEIIKIIDKCQGLLSTFSDTTKKNIEIVLFVGQTGAGKSTLFNFLCGAEFKIQERVLKLRNPSNKFSEMKGGMNSVSKEPNYYFNSEYNHLLIDFPGFQDTNGKLDQLLIELIFQKVVTQLPIKVIYVIKNNESTLPNRGMQIIEFIDQLFKNSNLDINKFNLLLNCYLEDLSNFELKRNIRRELKIKRKKFKGNLKLQFFHLKRNNQNKK</sequence>
<accession>A0BDC3</accession>
<proteinExistence type="predicted"/>
<evidence type="ECO:0000259" key="1">
    <source>
        <dbReference type="Pfam" id="PF01926"/>
    </source>
</evidence>
<dbReference type="RefSeq" id="XP_001423938.1">
    <property type="nucleotide sequence ID" value="XM_001423901.1"/>
</dbReference>